<evidence type="ECO:0000313" key="2">
    <source>
        <dbReference type="EMBL" id="KAG5611764.1"/>
    </source>
</evidence>
<feature type="region of interest" description="Disordered" evidence="1">
    <location>
        <begin position="1"/>
        <end position="25"/>
    </location>
</feature>
<organism evidence="2 3">
    <name type="scientific">Solanum commersonii</name>
    <name type="common">Commerson's wild potato</name>
    <name type="synonym">Commerson's nightshade</name>
    <dbReference type="NCBI Taxonomy" id="4109"/>
    <lineage>
        <taxon>Eukaryota</taxon>
        <taxon>Viridiplantae</taxon>
        <taxon>Streptophyta</taxon>
        <taxon>Embryophyta</taxon>
        <taxon>Tracheophyta</taxon>
        <taxon>Spermatophyta</taxon>
        <taxon>Magnoliopsida</taxon>
        <taxon>eudicotyledons</taxon>
        <taxon>Gunneridae</taxon>
        <taxon>Pentapetalae</taxon>
        <taxon>asterids</taxon>
        <taxon>lamiids</taxon>
        <taxon>Solanales</taxon>
        <taxon>Solanaceae</taxon>
        <taxon>Solanoideae</taxon>
        <taxon>Solaneae</taxon>
        <taxon>Solanum</taxon>
    </lineage>
</organism>
<dbReference type="EMBL" id="JACXVP010000004">
    <property type="protein sequence ID" value="KAG5611764.1"/>
    <property type="molecule type" value="Genomic_DNA"/>
</dbReference>
<accession>A0A9J5ZJ25</accession>
<gene>
    <name evidence="2" type="ORF">H5410_023045</name>
</gene>
<name>A0A9J5ZJ25_SOLCO</name>
<proteinExistence type="predicted"/>
<protein>
    <submittedName>
        <fullName evidence="2">Uncharacterized protein</fullName>
    </submittedName>
</protein>
<evidence type="ECO:0000313" key="3">
    <source>
        <dbReference type="Proteomes" id="UP000824120"/>
    </source>
</evidence>
<evidence type="ECO:0000256" key="1">
    <source>
        <dbReference type="SAM" id="MobiDB-lite"/>
    </source>
</evidence>
<comment type="caution">
    <text evidence="2">The sequence shown here is derived from an EMBL/GenBank/DDBJ whole genome shotgun (WGS) entry which is preliminary data.</text>
</comment>
<sequence>MVFGEALSTSRLLPPCESSEMSSLPYSEKTATKQQFTSLGVFHSAFIMSHLAMKSTPLKTSLAPNLNSTTTPPD</sequence>
<reference evidence="2 3" key="1">
    <citation type="submission" date="2020-09" db="EMBL/GenBank/DDBJ databases">
        <title>De no assembly of potato wild relative species, Solanum commersonii.</title>
        <authorList>
            <person name="Cho K."/>
        </authorList>
    </citation>
    <scope>NUCLEOTIDE SEQUENCE [LARGE SCALE GENOMIC DNA]</scope>
    <source>
        <strain evidence="2">LZ3.2</strain>
        <tissue evidence="2">Leaf</tissue>
    </source>
</reference>
<dbReference type="AlphaFoldDB" id="A0A9J5ZJ25"/>
<keyword evidence="3" id="KW-1185">Reference proteome</keyword>
<dbReference type="Proteomes" id="UP000824120">
    <property type="component" value="Chromosome 4"/>
</dbReference>